<comment type="similarity">
    <text evidence="1">Belongs to the ATP-dependent AMP-binding enzyme family.</text>
</comment>
<dbReference type="PANTHER" id="PTHR43352:SF1">
    <property type="entry name" value="ANTHRANILATE--COA LIGASE"/>
    <property type="match status" value="1"/>
</dbReference>
<protein>
    <submittedName>
        <fullName evidence="8">Benzoate-CoA ligase family protein</fullName>
    </submittedName>
</protein>
<dbReference type="GO" id="GO:0016878">
    <property type="term" value="F:acid-thiol ligase activity"/>
    <property type="evidence" value="ECO:0007669"/>
    <property type="project" value="UniProtKB-ARBA"/>
</dbReference>
<evidence type="ECO:0000256" key="3">
    <source>
        <dbReference type="ARBA" id="ARBA00022741"/>
    </source>
</evidence>
<dbReference type="GO" id="GO:0044550">
    <property type="term" value="P:secondary metabolite biosynthetic process"/>
    <property type="evidence" value="ECO:0007669"/>
    <property type="project" value="TreeGrafter"/>
</dbReference>
<dbReference type="FunFam" id="3.30.300.30:FF:000005">
    <property type="entry name" value="Acyl-coenzyme A synthetase ACSM5, mitochondrial"/>
    <property type="match status" value="1"/>
</dbReference>
<gene>
    <name evidence="8" type="ORF">J2D77_07960</name>
</gene>
<evidence type="ECO:0000256" key="1">
    <source>
        <dbReference type="ARBA" id="ARBA00006432"/>
    </source>
</evidence>
<dbReference type="InterPro" id="IPR025110">
    <property type="entry name" value="AMP-bd_C"/>
</dbReference>
<dbReference type="PROSITE" id="PS00455">
    <property type="entry name" value="AMP_BINDING"/>
    <property type="match status" value="1"/>
</dbReference>
<feature type="domain" description="AMP-binding enzyme C-terminal" evidence="7">
    <location>
        <begin position="458"/>
        <end position="536"/>
    </location>
</feature>
<dbReference type="GO" id="GO:0005524">
    <property type="term" value="F:ATP binding"/>
    <property type="evidence" value="ECO:0007669"/>
    <property type="project" value="UniProtKB-KW"/>
</dbReference>
<dbReference type="PANTHER" id="PTHR43352">
    <property type="entry name" value="ACETYL-COA SYNTHETASE"/>
    <property type="match status" value="1"/>
</dbReference>
<feature type="domain" description="AMP-dependent synthetase/ligase" evidence="6">
    <location>
        <begin position="56"/>
        <end position="404"/>
    </location>
</feature>
<dbReference type="EMBL" id="JAFVMH010000003">
    <property type="protein sequence ID" value="MBO1325081.1"/>
    <property type="molecule type" value="Genomic_DNA"/>
</dbReference>
<dbReference type="Pfam" id="PF00501">
    <property type="entry name" value="AMP-binding"/>
    <property type="match status" value="1"/>
</dbReference>
<dbReference type="GO" id="GO:0016405">
    <property type="term" value="F:CoA-ligase activity"/>
    <property type="evidence" value="ECO:0007669"/>
    <property type="project" value="InterPro"/>
</dbReference>
<reference evidence="8" key="1">
    <citation type="submission" date="2021-03" db="EMBL/GenBank/DDBJ databases">
        <title>The complete genome sequence of Acetobacter sp. TBRC 12339.</title>
        <authorList>
            <person name="Charoenyingcharoen P."/>
            <person name="Yukphan P."/>
        </authorList>
    </citation>
    <scope>NUCLEOTIDE SEQUENCE</scope>
    <source>
        <strain evidence="8">TBRC 12339</strain>
    </source>
</reference>
<dbReference type="InterPro" id="IPR042099">
    <property type="entry name" value="ANL_N_sf"/>
</dbReference>
<dbReference type="Proteomes" id="UP000664073">
    <property type="component" value="Unassembled WGS sequence"/>
</dbReference>
<proteinExistence type="inferred from homology"/>
<keyword evidence="4" id="KW-0067">ATP-binding</keyword>
<accession>A0A939HPS1</accession>
<organism evidence="8 9">
    <name type="scientific">Acetobacter garciniae</name>
    <dbReference type="NCBI Taxonomy" id="2817435"/>
    <lineage>
        <taxon>Bacteria</taxon>
        <taxon>Pseudomonadati</taxon>
        <taxon>Pseudomonadota</taxon>
        <taxon>Alphaproteobacteria</taxon>
        <taxon>Acetobacterales</taxon>
        <taxon>Acetobacteraceae</taxon>
        <taxon>Acetobacter</taxon>
    </lineage>
</organism>
<evidence type="ECO:0000313" key="8">
    <source>
        <dbReference type="EMBL" id="MBO1325081.1"/>
    </source>
</evidence>
<keyword evidence="2 8" id="KW-0436">Ligase</keyword>
<evidence type="ECO:0000259" key="6">
    <source>
        <dbReference type="Pfam" id="PF00501"/>
    </source>
</evidence>
<dbReference type="AlphaFoldDB" id="A0A939HPS1"/>
<dbReference type="InterPro" id="IPR045851">
    <property type="entry name" value="AMP-bd_C_sf"/>
</dbReference>
<keyword evidence="3" id="KW-0547">Nucleotide-binding</keyword>
<dbReference type="Gene3D" id="3.40.50.12780">
    <property type="entry name" value="N-terminal domain of ligase-like"/>
    <property type="match status" value="1"/>
</dbReference>
<dbReference type="InterPro" id="IPR020845">
    <property type="entry name" value="AMP-binding_CS"/>
</dbReference>
<evidence type="ECO:0000256" key="2">
    <source>
        <dbReference type="ARBA" id="ARBA00022598"/>
    </source>
</evidence>
<evidence type="ECO:0000256" key="4">
    <source>
        <dbReference type="ARBA" id="ARBA00022840"/>
    </source>
</evidence>
<sequence>MRSERTAVLGPSTHQDSFTRDGLPPLAEWPELLLDDYQYPDYLNAAVELTDRQVERGFGDKIALVGQGRSRTYKELSDWSNRIAHALVRDCGLRTGERVLIRSANTPAMVACWLAVTKAGGVAVNTMPMLRAGELGQIVDKAQIHLALCDERLMDELTRCQATHPVLKQVVAFDGTMSHNAALDRMALNKPVIFDAAMTGRDDVALLAFTSGTTGEPKATMHFHRDLLIIADSYARDVLDVRSDDVFVGSPPLAFTFGLGGLAIFPLRYGATAVLLEHASPRNMTEIIARHRATICFTAPTAYRAMLGENAGSKSLDSLRLAVSAGETLPAPIMEEWLRQTGTPILDGIGATEMLHVFISNRPDDFVPGTTGRPVRGYRAMIVDDDMQPLPRGEVGRLAVQGPTGCRYLRDARQHVYVRDGWNLTGDAFLQDTDGRFRFVARADDMIVSSGYNISGPEVEAALLTHEAVLECAVVGVPDEARGNIVAAHVVLRDSFEGGEAMRKALQDHAKQVIAPYKYPRAIHFVPSLPKTESGKIQRFVLRKTSG</sequence>
<keyword evidence="9" id="KW-1185">Reference proteome</keyword>
<dbReference type="SUPFAM" id="SSF56801">
    <property type="entry name" value="Acetyl-CoA synthetase-like"/>
    <property type="match status" value="1"/>
</dbReference>
<evidence type="ECO:0000313" key="9">
    <source>
        <dbReference type="Proteomes" id="UP000664073"/>
    </source>
</evidence>
<dbReference type="Pfam" id="PF13193">
    <property type="entry name" value="AMP-binding_C"/>
    <property type="match status" value="1"/>
</dbReference>
<dbReference type="RefSeq" id="WP_207845756.1">
    <property type="nucleotide sequence ID" value="NZ_JAFVMH010000003.1"/>
</dbReference>
<dbReference type="InterPro" id="IPR000873">
    <property type="entry name" value="AMP-dep_synth/lig_dom"/>
</dbReference>
<dbReference type="NCBIfam" id="TIGR02262">
    <property type="entry name" value="benz_CoA_lig"/>
    <property type="match status" value="1"/>
</dbReference>
<feature type="region of interest" description="Disordered" evidence="5">
    <location>
        <begin position="1"/>
        <end position="22"/>
    </location>
</feature>
<comment type="caution">
    <text evidence="8">The sequence shown here is derived from an EMBL/GenBank/DDBJ whole genome shotgun (WGS) entry which is preliminary data.</text>
</comment>
<name>A0A939HPS1_9PROT</name>
<evidence type="ECO:0000256" key="5">
    <source>
        <dbReference type="SAM" id="MobiDB-lite"/>
    </source>
</evidence>
<evidence type="ECO:0000259" key="7">
    <source>
        <dbReference type="Pfam" id="PF13193"/>
    </source>
</evidence>
<dbReference type="Gene3D" id="3.30.300.30">
    <property type="match status" value="1"/>
</dbReference>
<dbReference type="InterPro" id="IPR011957">
    <property type="entry name" value="Benz_CoA_lig"/>
</dbReference>